<dbReference type="eggNOG" id="KOG2219">
    <property type="taxonomic scope" value="Eukaryota"/>
</dbReference>
<dbReference type="InParanoid" id="A0CMJ6"/>
<dbReference type="AlphaFoldDB" id="A0CMJ6"/>
<keyword evidence="4" id="KW-1185">Reference proteome</keyword>
<dbReference type="GO" id="GO:0005794">
    <property type="term" value="C:Golgi apparatus"/>
    <property type="evidence" value="ECO:0000318"/>
    <property type="project" value="GO_Central"/>
</dbReference>
<organism evidence="3 4">
    <name type="scientific">Paramecium tetraurelia</name>
    <dbReference type="NCBI Taxonomy" id="5888"/>
    <lineage>
        <taxon>Eukaryota</taxon>
        <taxon>Sar</taxon>
        <taxon>Alveolata</taxon>
        <taxon>Ciliophora</taxon>
        <taxon>Intramacronucleata</taxon>
        <taxon>Oligohymenophorea</taxon>
        <taxon>Peniculida</taxon>
        <taxon>Parameciidae</taxon>
        <taxon>Paramecium</taxon>
    </lineage>
</organism>
<name>A0CMJ6_PARTE</name>
<dbReference type="PANTHER" id="PTHR21481">
    <property type="entry name" value="PROTEIN CLEC16A"/>
    <property type="match status" value="1"/>
</dbReference>
<dbReference type="EMBL" id="CT868108">
    <property type="protein sequence ID" value="CAK72013.1"/>
    <property type="molecule type" value="Genomic_DNA"/>
</dbReference>
<evidence type="ECO:0000313" key="3">
    <source>
        <dbReference type="EMBL" id="CAK72013.1"/>
    </source>
</evidence>
<dbReference type="GO" id="GO:0006914">
    <property type="term" value="P:autophagy"/>
    <property type="evidence" value="ECO:0007669"/>
    <property type="project" value="UniProtKB-KW"/>
</dbReference>
<dbReference type="GO" id="GO:1901096">
    <property type="term" value="P:regulation of autophagosome maturation"/>
    <property type="evidence" value="ECO:0000318"/>
    <property type="project" value="GO_Central"/>
</dbReference>
<gene>
    <name evidence="3" type="ORF">GSPATT00008492001</name>
</gene>
<accession>A0CMJ6</accession>
<evidence type="ECO:0000313" key="4">
    <source>
        <dbReference type="Proteomes" id="UP000000600"/>
    </source>
</evidence>
<dbReference type="KEGG" id="ptm:GSPATT00008492001"/>
<sequence>MPLSNIPHYLTSYLAENNILALFYEKIFNLTTRQMCSINFKLSFIIQNVKKPLNITYLISHPVLNDFINYKYDFSNHEMVDYYVNFLKSIAIRIDRENFFLHFNLRYSTFPLLWQAQKFINYPDTLVSSTVKVIILSLSKLFDIPQDGVALTQSIIKQENKSIKKFKNYLTLSPFCLAYQKYVHQMKCLLPNLAQVKSQDQLEDLIMFFSDFLQQCPFLIPLFEQIMLDQLILPILDYLLLNKLSDFRTEFKLGFYLIHQIISKLPVNEILKYFSQDMIPKDTGNRLKYNYIPSATWVYETENYPFQFEQTYFKKANNQNEIGVIENQPENNLINNYYKLQMLQLLKPRDNSILLLQLAIWHIIKNHQQPWPVNHIIQLISKPQNQIKYTKKIIDLIIQFYLNEDTNKLKDIYLEYENYIKQLIANIKSGKAQLSEALIINWGIIEDFDWNLFKKSQTTISNDDFQNWERENELSQFKLVYTYLLLKFLVMNNQKEPSKTKIILNQEISHLTDDQYFKIDKKRTYLIISIEKGYVFQTIPCSNPNRGVVTFIYPLAGLICTQEADYLKFEQNQLAINQAKPNKIEMSNNLIDEIISKINDSKIELEKITLDKLEQLIK</sequence>
<dbReference type="OMA" id="QCPFLIP"/>
<evidence type="ECO:0000259" key="2">
    <source>
        <dbReference type="Pfam" id="PF09758"/>
    </source>
</evidence>
<reference evidence="3 4" key="1">
    <citation type="journal article" date="2006" name="Nature">
        <title>Global trends of whole-genome duplications revealed by the ciliate Paramecium tetraurelia.</title>
        <authorList>
            <consortium name="Genoscope"/>
            <person name="Aury J.-M."/>
            <person name="Jaillon O."/>
            <person name="Duret L."/>
            <person name="Noel B."/>
            <person name="Jubin C."/>
            <person name="Porcel B.M."/>
            <person name="Segurens B."/>
            <person name="Daubin V."/>
            <person name="Anthouard V."/>
            <person name="Aiach N."/>
            <person name="Arnaiz O."/>
            <person name="Billaut A."/>
            <person name="Beisson J."/>
            <person name="Blanc I."/>
            <person name="Bouhouche K."/>
            <person name="Camara F."/>
            <person name="Duharcourt S."/>
            <person name="Guigo R."/>
            <person name="Gogendeau D."/>
            <person name="Katinka M."/>
            <person name="Keller A.-M."/>
            <person name="Kissmehl R."/>
            <person name="Klotz C."/>
            <person name="Koll F."/>
            <person name="Le Moue A."/>
            <person name="Lepere C."/>
            <person name="Malinsky S."/>
            <person name="Nowacki M."/>
            <person name="Nowak J.K."/>
            <person name="Plattner H."/>
            <person name="Poulain J."/>
            <person name="Ruiz F."/>
            <person name="Serrano V."/>
            <person name="Zagulski M."/>
            <person name="Dessen P."/>
            <person name="Betermier M."/>
            <person name="Weissenbach J."/>
            <person name="Scarpelli C."/>
            <person name="Schachter V."/>
            <person name="Sperling L."/>
            <person name="Meyer E."/>
            <person name="Cohen J."/>
            <person name="Wincker P."/>
        </authorList>
    </citation>
    <scope>NUCLEOTIDE SEQUENCE [LARGE SCALE GENOMIC DNA]</scope>
    <source>
        <strain evidence="3 4">Stock d4-2</strain>
    </source>
</reference>
<keyword evidence="1" id="KW-0072">Autophagy</keyword>
<dbReference type="GO" id="GO:0007034">
    <property type="term" value="P:vacuolar transport"/>
    <property type="evidence" value="ECO:0000318"/>
    <property type="project" value="GO_Central"/>
</dbReference>
<dbReference type="HOGENOM" id="CLU_421798_0_0_1"/>
<protein>
    <recommendedName>
        <fullName evidence="2">FPL domain-containing protein</fullName>
    </recommendedName>
</protein>
<feature type="domain" description="FPL" evidence="2">
    <location>
        <begin position="12"/>
        <end position="138"/>
    </location>
</feature>
<dbReference type="InterPro" id="IPR039272">
    <property type="entry name" value="CLEC16A/TT9"/>
</dbReference>
<evidence type="ECO:0000256" key="1">
    <source>
        <dbReference type="ARBA" id="ARBA00023006"/>
    </source>
</evidence>
<dbReference type="Proteomes" id="UP000000600">
    <property type="component" value="Unassembled WGS sequence"/>
</dbReference>
<dbReference type="Pfam" id="PF09758">
    <property type="entry name" value="FPL"/>
    <property type="match status" value="1"/>
</dbReference>
<dbReference type="OrthoDB" id="294052at2759"/>
<dbReference type="GeneID" id="5025195"/>
<proteinExistence type="predicted"/>
<dbReference type="InterPro" id="IPR019155">
    <property type="entry name" value="CLEC16A/TT9_N"/>
</dbReference>
<dbReference type="GO" id="GO:0016197">
    <property type="term" value="P:endosomal transport"/>
    <property type="evidence" value="ECO:0000318"/>
    <property type="project" value="GO_Central"/>
</dbReference>
<dbReference type="PANTHER" id="PTHR21481:SF0">
    <property type="entry name" value="PROTEIN CLEC16A"/>
    <property type="match status" value="1"/>
</dbReference>
<dbReference type="RefSeq" id="XP_001439410.1">
    <property type="nucleotide sequence ID" value="XM_001439373.1"/>
</dbReference>